<organism evidence="1 2">
    <name type="scientific">Galeopterus variegatus</name>
    <name type="common">Malayan flying lemur</name>
    <name type="synonym">Cynocephalus variegatus</name>
    <dbReference type="NCBI Taxonomy" id="482537"/>
    <lineage>
        <taxon>Eukaryota</taxon>
        <taxon>Metazoa</taxon>
        <taxon>Chordata</taxon>
        <taxon>Craniata</taxon>
        <taxon>Vertebrata</taxon>
        <taxon>Euteleostomi</taxon>
        <taxon>Mammalia</taxon>
        <taxon>Eutheria</taxon>
        <taxon>Euarchontoglires</taxon>
        <taxon>Dermoptera</taxon>
        <taxon>Cynocephalidae</taxon>
        <taxon>Galeopterus</taxon>
    </lineage>
</organism>
<name>A0ABM0RFJ9_GALVR</name>
<sequence>MMLPAEAAGAVCLQHTLQGKSFKDKVMFSVKPKSDSNLTIHHLAAKSLLQDKDMGFRETPASAKKDVLNISLESGVVSSYTAFIAMNKELNIPVQGPLARRDIPRPVLLGATAMMPKYCGGGGLHPIN</sequence>
<protein>
    <submittedName>
        <fullName evidence="2">von Willebrand factor A domain-containing protein 5A-like</fullName>
    </submittedName>
</protein>
<proteinExistence type="predicted"/>
<reference evidence="2" key="1">
    <citation type="submission" date="2025-08" db="UniProtKB">
        <authorList>
            <consortium name="RefSeq"/>
        </authorList>
    </citation>
    <scope>IDENTIFICATION</scope>
</reference>
<keyword evidence="1" id="KW-1185">Reference proteome</keyword>
<evidence type="ECO:0000313" key="2">
    <source>
        <dbReference type="RefSeq" id="XP_008579390.1"/>
    </source>
</evidence>
<dbReference type="RefSeq" id="XP_008579390.1">
    <property type="nucleotide sequence ID" value="XM_008581168.1"/>
</dbReference>
<dbReference type="GeneID" id="103597343"/>
<dbReference type="Proteomes" id="UP000694923">
    <property type="component" value="Unplaced"/>
</dbReference>
<accession>A0ABM0RFJ9</accession>
<gene>
    <name evidence="2" type="primary">LOC103597343</name>
</gene>
<evidence type="ECO:0000313" key="1">
    <source>
        <dbReference type="Proteomes" id="UP000694923"/>
    </source>
</evidence>
<dbReference type="PANTHER" id="PTHR45737">
    <property type="entry name" value="VON WILLEBRAND FACTOR A DOMAIN-CONTAINING PROTEIN 5A"/>
    <property type="match status" value="1"/>
</dbReference>
<dbReference type="PANTHER" id="PTHR45737:SF6">
    <property type="entry name" value="VON WILLEBRAND FACTOR A DOMAIN-CONTAINING PROTEIN 5A"/>
    <property type="match status" value="1"/>
</dbReference>